<evidence type="ECO:0000256" key="5">
    <source>
        <dbReference type="ARBA" id="ARBA00038359"/>
    </source>
</evidence>
<dbReference type="EMBL" id="JAQQWI010000018">
    <property type="protein sequence ID" value="KAK8001253.1"/>
    <property type="molecule type" value="Genomic_DNA"/>
</dbReference>
<dbReference type="Proteomes" id="UP001396898">
    <property type="component" value="Unassembled WGS sequence"/>
</dbReference>
<sequence>MELSDDVAGDPRLPLATASESRAPVALDVNIGLMVLATAFILLRFYTRYVVLNRLGYDDWLALVAFMFVLATGVTQCWMTEHGLGRHVDTLQQPEELETYTQHLWFSILWYNTAITSTKLALLAQYYRVLPIRSVRRACVTLMVVIGIWGLCQVMLSIFTCFPIQAYWDKSLSLAYPGKDADLTATRVRCISALPLAYQNAAGNIATYVAVLVLPLPALGNLRLPRAQKYLLIAIFCLGFLTCAVAAIRIKYFREYTDPTWEHVDPSILSLTELCSGSICLCLPTLRPLVARWLPASLTSTAASLASNAKGGNRSTTNRSPTDNNKNNSSPDDDPEKAVSDPRRPPPCARSRGRGGGRRIGTSYYYNSSTTATSASSSRRPSASLPRSSASGSDSDFIYGLETARNAVPMPVPTTSPTPSPPPMCMSIMRPLTLGGRGGGGGSSSGSRRSSTAETSSVVRFAAMPAPFSSSASSQAAPHQQQGGNYYVHRNNNQGSYFRGDSNGNWLLESRVSTEIGVSNSPVPSEERRTLGSAAIRVKRMVTRRESMVAGW</sequence>
<feature type="region of interest" description="Disordered" evidence="6">
    <location>
        <begin position="305"/>
        <end position="396"/>
    </location>
</feature>
<gene>
    <name evidence="9" type="ORF">PG991_013475</name>
</gene>
<evidence type="ECO:0000256" key="4">
    <source>
        <dbReference type="ARBA" id="ARBA00023136"/>
    </source>
</evidence>
<accession>A0ABR1R682</accession>
<keyword evidence="10" id="KW-1185">Reference proteome</keyword>
<dbReference type="PANTHER" id="PTHR33048:SF47">
    <property type="entry name" value="INTEGRAL MEMBRANE PROTEIN-RELATED"/>
    <property type="match status" value="1"/>
</dbReference>
<feature type="transmembrane region" description="Helical" evidence="7">
    <location>
        <begin position="104"/>
        <end position="127"/>
    </location>
</feature>
<evidence type="ECO:0000256" key="7">
    <source>
        <dbReference type="SAM" id="Phobius"/>
    </source>
</evidence>
<evidence type="ECO:0000313" key="9">
    <source>
        <dbReference type="EMBL" id="KAK8001253.1"/>
    </source>
</evidence>
<evidence type="ECO:0000313" key="10">
    <source>
        <dbReference type="Proteomes" id="UP001396898"/>
    </source>
</evidence>
<feature type="compositionally biased region" description="Gly residues" evidence="6">
    <location>
        <begin position="435"/>
        <end position="444"/>
    </location>
</feature>
<reference evidence="9 10" key="1">
    <citation type="submission" date="2023-01" db="EMBL/GenBank/DDBJ databases">
        <title>Analysis of 21 Apiospora genomes using comparative genomics revels a genus with tremendous synthesis potential of carbohydrate active enzymes and secondary metabolites.</title>
        <authorList>
            <person name="Sorensen T."/>
        </authorList>
    </citation>
    <scope>NUCLEOTIDE SEQUENCE [LARGE SCALE GENOMIC DNA]</scope>
    <source>
        <strain evidence="9 10">CBS 20057</strain>
    </source>
</reference>
<comment type="similarity">
    <text evidence="5">Belongs to the SAT4 family.</text>
</comment>
<name>A0ABR1R682_9PEZI</name>
<feature type="compositionally biased region" description="Low complexity" evidence="6">
    <location>
        <begin position="320"/>
        <end position="330"/>
    </location>
</feature>
<feature type="transmembrane region" description="Helical" evidence="7">
    <location>
        <begin position="29"/>
        <end position="47"/>
    </location>
</feature>
<feature type="transmembrane region" description="Helical" evidence="7">
    <location>
        <begin position="59"/>
        <end position="79"/>
    </location>
</feature>
<evidence type="ECO:0000256" key="6">
    <source>
        <dbReference type="SAM" id="MobiDB-lite"/>
    </source>
</evidence>
<comment type="caution">
    <text evidence="9">The sequence shown here is derived from an EMBL/GenBank/DDBJ whole genome shotgun (WGS) entry which is preliminary data.</text>
</comment>
<feature type="region of interest" description="Disordered" evidence="6">
    <location>
        <begin position="431"/>
        <end position="456"/>
    </location>
</feature>
<comment type="subcellular location">
    <subcellularLocation>
        <location evidence="1">Membrane</location>
        <topology evidence="1">Multi-pass membrane protein</topology>
    </subcellularLocation>
</comment>
<keyword evidence="4 7" id="KW-0472">Membrane</keyword>
<protein>
    <recommendedName>
        <fullName evidence="8">Rhodopsin domain-containing protein</fullName>
    </recommendedName>
</protein>
<feature type="domain" description="Rhodopsin" evidence="8">
    <location>
        <begin position="43"/>
        <end position="292"/>
    </location>
</feature>
<keyword evidence="2 7" id="KW-0812">Transmembrane</keyword>
<feature type="transmembrane region" description="Helical" evidence="7">
    <location>
        <begin position="231"/>
        <end position="250"/>
    </location>
</feature>
<evidence type="ECO:0000256" key="1">
    <source>
        <dbReference type="ARBA" id="ARBA00004141"/>
    </source>
</evidence>
<dbReference type="InterPro" id="IPR052337">
    <property type="entry name" value="SAT4-like"/>
</dbReference>
<dbReference type="PANTHER" id="PTHR33048">
    <property type="entry name" value="PTH11-LIKE INTEGRAL MEMBRANE PROTEIN (AFU_ORTHOLOGUE AFUA_5G11245)"/>
    <property type="match status" value="1"/>
</dbReference>
<evidence type="ECO:0000256" key="3">
    <source>
        <dbReference type="ARBA" id="ARBA00022989"/>
    </source>
</evidence>
<feature type="transmembrane region" description="Helical" evidence="7">
    <location>
        <begin position="201"/>
        <end position="219"/>
    </location>
</feature>
<feature type="compositionally biased region" description="Low complexity" evidence="6">
    <location>
        <begin position="362"/>
        <end position="395"/>
    </location>
</feature>
<feature type="transmembrane region" description="Helical" evidence="7">
    <location>
        <begin position="139"/>
        <end position="168"/>
    </location>
</feature>
<feature type="region of interest" description="Disordered" evidence="6">
    <location>
        <begin position="469"/>
        <end position="491"/>
    </location>
</feature>
<organism evidence="9 10">
    <name type="scientific">Apiospora marii</name>
    <dbReference type="NCBI Taxonomy" id="335849"/>
    <lineage>
        <taxon>Eukaryota</taxon>
        <taxon>Fungi</taxon>
        <taxon>Dikarya</taxon>
        <taxon>Ascomycota</taxon>
        <taxon>Pezizomycotina</taxon>
        <taxon>Sordariomycetes</taxon>
        <taxon>Xylariomycetidae</taxon>
        <taxon>Amphisphaeriales</taxon>
        <taxon>Apiosporaceae</taxon>
        <taxon>Apiospora</taxon>
    </lineage>
</organism>
<dbReference type="InterPro" id="IPR049326">
    <property type="entry name" value="Rhodopsin_dom_fungi"/>
</dbReference>
<evidence type="ECO:0000256" key="2">
    <source>
        <dbReference type="ARBA" id="ARBA00022692"/>
    </source>
</evidence>
<feature type="compositionally biased region" description="Low complexity" evidence="6">
    <location>
        <begin position="469"/>
        <end position="482"/>
    </location>
</feature>
<keyword evidence="3 7" id="KW-1133">Transmembrane helix</keyword>
<evidence type="ECO:0000259" key="8">
    <source>
        <dbReference type="Pfam" id="PF20684"/>
    </source>
</evidence>
<dbReference type="Pfam" id="PF20684">
    <property type="entry name" value="Fung_rhodopsin"/>
    <property type="match status" value="1"/>
</dbReference>
<proteinExistence type="inferred from homology"/>